<keyword evidence="2" id="KW-1185">Reference proteome</keyword>
<dbReference type="Gene3D" id="3.30.1360.100">
    <property type="entry name" value="General secretion pathway protein M, EpsM"/>
    <property type="match status" value="1"/>
</dbReference>
<reference evidence="1" key="2">
    <citation type="submission" date="2023-01" db="EMBL/GenBank/DDBJ databases">
        <title>Draft genome sequence of Algimonas porphyrae strain NBRC 108216.</title>
        <authorList>
            <person name="Sun Q."/>
            <person name="Mori K."/>
        </authorList>
    </citation>
    <scope>NUCLEOTIDE SEQUENCE</scope>
    <source>
        <strain evidence="1">NBRC 108216</strain>
    </source>
</reference>
<reference evidence="1" key="1">
    <citation type="journal article" date="2014" name="Int. J. Syst. Evol. Microbiol.">
        <title>Complete genome of a new Firmicutes species belonging to the dominant human colonic microbiota ('Ruminococcus bicirculans') reveals two chromosomes and a selective capacity to utilize plant glucans.</title>
        <authorList>
            <consortium name="NISC Comparative Sequencing Program"/>
            <person name="Wegmann U."/>
            <person name="Louis P."/>
            <person name="Goesmann A."/>
            <person name="Henrissat B."/>
            <person name="Duncan S.H."/>
            <person name="Flint H.J."/>
        </authorList>
    </citation>
    <scope>NUCLEOTIDE SEQUENCE</scope>
    <source>
        <strain evidence="1">NBRC 108216</strain>
    </source>
</reference>
<name>A0ABQ5V4L3_9PROT</name>
<evidence type="ECO:0000313" key="2">
    <source>
        <dbReference type="Proteomes" id="UP001161390"/>
    </source>
</evidence>
<accession>A0ABQ5V4L3</accession>
<protein>
    <recommendedName>
        <fullName evidence="3">Type II secretion system protein M</fullName>
    </recommendedName>
</protein>
<dbReference type="RefSeq" id="WP_284373424.1">
    <property type="nucleotide sequence ID" value="NZ_BSNJ01000005.1"/>
</dbReference>
<dbReference type="Proteomes" id="UP001161390">
    <property type="component" value="Unassembled WGS sequence"/>
</dbReference>
<gene>
    <name evidence="1" type="ORF">GCM10007854_26140</name>
</gene>
<comment type="caution">
    <text evidence="1">The sequence shown here is derived from an EMBL/GenBank/DDBJ whole genome shotgun (WGS) entry which is preliminary data.</text>
</comment>
<dbReference type="Pfam" id="PF04612">
    <property type="entry name" value="T2SSM"/>
    <property type="match status" value="1"/>
</dbReference>
<organism evidence="1 2">
    <name type="scientific">Algimonas porphyrae</name>
    <dbReference type="NCBI Taxonomy" id="1128113"/>
    <lineage>
        <taxon>Bacteria</taxon>
        <taxon>Pseudomonadati</taxon>
        <taxon>Pseudomonadota</taxon>
        <taxon>Alphaproteobacteria</taxon>
        <taxon>Maricaulales</taxon>
        <taxon>Robiginitomaculaceae</taxon>
        <taxon>Algimonas</taxon>
    </lineage>
</organism>
<dbReference type="EMBL" id="BSNJ01000005">
    <property type="protein sequence ID" value="GLQ21659.1"/>
    <property type="molecule type" value="Genomic_DNA"/>
</dbReference>
<sequence>MIASIRNWWDGREPRERLLLSVLAGLVGLFVLIFLLVLPIQSARADAQIALDRAKQELALVSRVTPSQGPATPGAQIPFDRTVLISTAQSRSIKLTRVQPADDGAFAVWIDDAQTDNLFGLFDDLLGDYAATLDRAVISADANGRLSAQFTVR</sequence>
<evidence type="ECO:0008006" key="3">
    <source>
        <dbReference type="Google" id="ProtNLM"/>
    </source>
</evidence>
<dbReference type="InterPro" id="IPR007690">
    <property type="entry name" value="T2SS_GspM"/>
</dbReference>
<proteinExistence type="predicted"/>
<evidence type="ECO:0000313" key="1">
    <source>
        <dbReference type="EMBL" id="GLQ21659.1"/>
    </source>
</evidence>